<organism evidence="2 3">
    <name type="scientific">Clostridium algidicarnis</name>
    <dbReference type="NCBI Taxonomy" id="37659"/>
    <lineage>
        <taxon>Bacteria</taxon>
        <taxon>Bacillati</taxon>
        <taxon>Bacillota</taxon>
        <taxon>Clostridia</taxon>
        <taxon>Eubacteriales</taxon>
        <taxon>Clostridiaceae</taxon>
        <taxon>Clostridium</taxon>
    </lineage>
</organism>
<keyword evidence="3" id="KW-1185">Reference proteome</keyword>
<name>A0ABS6C126_9CLOT</name>
<sequence>MKIEDVINRINILYKKSQEEGLTEEETLEQKELRQRYIDNVKSNFRAQLETIEKK</sequence>
<evidence type="ECO:0000313" key="3">
    <source>
        <dbReference type="Proteomes" id="UP000740830"/>
    </source>
</evidence>
<dbReference type="SUPFAM" id="SSF158221">
    <property type="entry name" value="YnzC-like"/>
    <property type="match status" value="1"/>
</dbReference>
<dbReference type="PANTHER" id="PTHR37300:SF1">
    <property type="entry name" value="UPF0291 PROTEIN YNZC"/>
    <property type="match status" value="1"/>
</dbReference>
<dbReference type="PANTHER" id="PTHR37300">
    <property type="entry name" value="UPF0291 PROTEIN CBO2609/CLC_2481"/>
    <property type="match status" value="1"/>
</dbReference>
<dbReference type="GeneID" id="75091758"/>
<proteinExistence type="predicted"/>
<comment type="caution">
    <text evidence="2">The sequence shown here is derived from an EMBL/GenBank/DDBJ whole genome shotgun (WGS) entry which is preliminary data.</text>
</comment>
<evidence type="ECO:0000313" key="2">
    <source>
        <dbReference type="EMBL" id="MBU3219206.1"/>
    </source>
</evidence>
<dbReference type="RefSeq" id="WP_084170461.1">
    <property type="nucleotide sequence ID" value="NZ_DAVZHE010000013.1"/>
</dbReference>
<dbReference type="Gene3D" id="1.10.287.540">
    <property type="entry name" value="Helix hairpin bin"/>
    <property type="match status" value="1"/>
</dbReference>
<gene>
    <name evidence="2" type="ORF">KPL27_03695</name>
</gene>
<accession>A0ABS6C126</accession>
<dbReference type="Pfam" id="PF05979">
    <property type="entry name" value="DUF896"/>
    <property type="match status" value="1"/>
</dbReference>
<evidence type="ECO:0000256" key="1">
    <source>
        <dbReference type="ARBA" id="ARBA00022490"/>
    </source>
</evidence>
<dbReference type="EMBL" id="JAHLDG010000004">
    <property type="protein sequence ID" value="MBU3219206.1"/>
    <property type="molecule type" value="Genomic_DNA"/>
</dbReference>
<dbReference type="Proteomes" id="UP000740830">
    <property type="component" value="Unassembled WGS sequence"/>
</dbReference>
<protein>
    <submittedName>
        <fullName evidence="2">DUF896 domain-containing protein</fullName>
    </submittedName>
</protein>
<keyword evidence="1" id="KW-0963">Cytoplasm</keyword>
<dbReference type="InterPro" id="IPR009242">
    <property type="entry name" value="DUF896"/>
</dbReference>
<reference evidence="2 3" key="1">
    <citation type="submission" date="2021-06" db="EMBL/GenBank/DDBJ databases">
        <title>Clostridia strains as spoilage organisms.</title>
        <authorList>
            <person name="Wambui J."/>
            <person name="Stephan R."/>
            <person name="Stevens M.J.A."/>
        </authorList>
    </citation>
    <scope>NUCLEOTIDE SEQUENCE [LARGE SCALE GENOMIC DNA]</scope>
    <source>
        <strain evidence="2 3">CM013</strain>
    </source>
</reference>